<dbReference type="PANTHER" id="PTHR11200:SF300">
    <property type="entry name" value="TYPE II INOSITOL 1,4,5-TRISPHOSPHATE 5-PHOSPHATASE"/>
    <property type="match status" value="1"/>
</dbReference>
<dbReference type="InterPro" id="IPR046985">
    <property type="entry name" value="IP5"/>
</dbReference>
<dbReference type="GO" id="GO:0046856">
    <property type="term" value="P:phosphatidylinositol dephosphorylation"/>
    <property type="evidence" value="ECO:0007669"/>
    <property type="project" value="InterPro"/>
</dbReference>
<dbReference type="GO" id="GO:0004439">
    <property type="term" value="F:phosphatidylinositol-4,5-bisphosphate 5-phosphatase activity"/>
    <property type="evidence" value="ECO:0007669"/>
    <property type="project" value="TreeGrafter"/>
</dbReference>
<dbReference type="Pfam" id="PF22669">
    <property type="entry name" value="Exo_endo_phos2"/>
    <property type="match status" value="1"/>
</dbReference>
<comment type="caution">
    <text evidence="2">The sequence shown here is derived from an EMBL/GenBank/DDBJ whole genome shotgun (WGS) entry which is preliminary data.</text>
</comment>
<feature type="non-terminal residue" evidence="2">
    <location>
        <position position="1"/>
    </location>
</feature>
<dbReference type="Proteomes" id="UP000789342">
    <property type="component" value="Unassembled WGS sequence"/>
</dbReference>
<dbReference type="SMART" id="SM00128">
    <property type="entry name" value="IPPc"/>
    <property type="match status" value="1"/>
</dbReference>
<dbReference type="OrthoDB" id="7862313at2759"/>
<name>A0A9N9NZT2_9GLOM</name>
<evidence type="ECO:0000313" key="3">
    <source>
        <dbReference type="Proteomes" id="UP000789342"/>
    </source>
</evidence>
<feature type="non-terminal residue" evidence="2">
    <location>
        <position position="187"/>
    </location>
</feature>
<gene>
    <name evidence="2" type="ORF">AMORRO_LOCUS17140</name>
</gene>
<dbReference type="InterPro" id="IPR000300">
    <property type="entry name" value="IPPc"/>
</dbReference>
<proteinExistence type="predicted"/>
<dbReference type="EMBL" id="CAJVPV010051102">
    <property type="protein sequence ID" value="CAG8778827.1"/>
    <property type="molecule type" value="Genomic_DNA"/>
</dbReference>
<feature type="domain" description="Inositol polyphosphate-related phosphatase" evidence="1">
    <location>
        <begin position="1"/>
        <end position="187"/>
    </location>
</feature>
<evidence type="ECO:0000259" key="1">
    <source>
        <dbReference type="SMART" id="SM00128"/>
    </source>
</evidence>
<dbReference type="AlphaFoldDB" id="A0A9N9NZT2"/>
<dbReference type="PANTHER" id="PTHR11200">
    <property type="entry name" value="INOSITOL 5-PHOSPHATASE"/>
    <property type="match status" value="1"/>
</dbReference>
<keyword evidence="3" id="KW-1185">Reference proteome</keyword>
<dbReference type="SUPFAM" id="SSF56219">
    <property type="entry name" value="DNase I-like"/>
    <property type="match status" value="1"/>
</dbReference>
<organism evidence="2 3">
    <name type="scientific">Acaulospora morrowiae</name>
    <dbReference type="NCBI Taxonomy" id="94023"/>
    <lineage>
        <taxon>Eukaryota</taxon>
        <taxon>Fungi</taxon>
        <taxon>Fungi incertae sedis</taxon>
        <taxon>Mucoromycota</taxon>
        <taxon>Glomeromycotina</taxon>
        <taxon>Glomeromycetes</taxon>
        <taxon>Diversisporales</taxon>
        <taxon>Acaulosporaceae</taxon>
        <taxon>Acaulospora</taxon>
    </lineage>
</organism>
<reference evidence="2" key="1">
    <citation type="submission" date="2021-06" db="EMBL/GenBank/DDBJ databases">
        <authorList>
            <person name="Kallberg Y."/>
            <person name="Tangrot J."/>
            <person name="Rosling A."/>
        </authorList>
    </citation>
    <scope>NUCLEOTIDE SEQUENCE</scope>
    <source>
        <strain evidence="2">CL551</strain>
    </source>
</reference>
<protein>
    <submittedName>
        <fullName evidence="2">13964_t:CDS:1</fullName>
    </submittedName>
</protein>
<dbReference type="InterPro" id="IPR036691">
    <property type="entry name" value="Endo/exonu/phosph_ase_sf"/>
</dbReference>
<sequence>EVDLSAEAFLLNGSTREEIWHAAIVEALGEKSDNYLKLISKQLVGILLMIFVKKAHMPYIKEIRNDCVGVGLMGMMGNKGSTGIRFQFYDSFLCFVNCHLAADPNGLERRNQDYMEICRRMTFPVNTNEGYSSLYGWVGDYIAPSAKYAAAAVVGMGGMVGIPGIASMVDTSPSAVGAGIVLSIFDN</sequence>
<dbReference type="Gene3D" id="3.60.10.10">
    <property type="entry name" value="Endonuclease/exonuclease/phosphatase"/>
    <property type="match status" value="1"/>
</dbReference>
<evidence type="ECO:0000313" key="2">
    <source>
        <dbReference type="EMBL" id="CAG8778827.1"/>
    </source>
</evidence>
<accession>A0A9N9NZT2</accession>